<dbReference type="Proteomes" id="UP001149165">
    <property type="component" value="Unassembled WGS sequence"/>
</dbReference>
<comment type="caution">
    <text evidence="1">The sequence shown here is derived from an EMBL/GenBank/DDBJ whole genome shotgun (WGS) entry which is preliminary data.</text>
</comment>
<reference evidence="1" key="2">
    <citation type="journal article" date="2023" name="IMA Fungus">
        <title>Comparative genomic study of the Penicillium genus elucidates a diverse pangenome and 15 lateral gene transfer events.</title>
        <authorList>
            <person name="Petersen C."/>
            <person name="Sorensen T."/>
            <person name="Nielsen M.R."/>
            <person name="Sondergaard T.E."/>
            <person name="Sorensen J.L."/>
            <person name="Fitzpatrick D.A."/>
            <person name="Frisvad J.C."/>
            <person name="Nielsen K.L."/>
        </authorList>
    </citation>
    <scope>NUCLEOTIDE SEQUENCE</scope>
    <source>
        <strain evidence="1">IBT 30069</strain>
    </source>
</reference>
<name>A0A9W9G832_9EURO</name>
<dbReference type="EMBL" id="JAPQKH010000002">
    <property type="protein sequence ID" value="KAJ5113904.1"/>
    <property type="molecule type" value="Genomic_DNA"/>
</dbReference>
<sequence length="75" mass="8634">MCCRDQKTLEVLLSPLWGVVEQFYAAGFWNIHELQATRIHFAPTVPQKPYKDNQYAATEHGPVETGNTWPNKQEC</sequence>
<organism evidence="1 2">
    <name type="scientific">Penicillium angulare</name>
    <dbReference type="NCBI Taxonomy" id="116970"/>
    <lineage>
        <taxon>Eukaryota</taxon>
        <taxon>Fungi</taxon>
        <taxon>Dikarya</taxon>
        <taxon>Ascomycota</taxon>
        <taxon>Pezizomycotina</taxon>
        <taxon>Eurotiomycetes</taxon>
        <taxon>Eurotiomycetidae</taxon>
        <taxon>Eurotiales</taxon>
        <taxon>Aspergillaceae</taxon>
        <taxon>Penicillium</taxon>
    </lineage>
</organism>
<evidence type="ECO:0000313" key="2">
    <source>
        <dbReference type="Proteomes" id="UP001149165"/>
    </source>
</evidence>
<evidence type="ECO:0000313" key="1">
    <source>
        <dbReference type="EMBL" id="KAJ5113904.1"/>
    </source>
</evidence>
<protein>
    <submittedName>
        <fullName evidence="1">Uncharacterized protein</fullName>
    </submittedName>
</protein>
<accession>A0A9W9G832</accession>
<gene>
    <name evidence="1" type="ORF">N7456_002438</name>
</gene>
<dbReference type="AlphaFoldDB" id="A0A9W9G832"/>
<keyword evidence="2" id="KW-1185">Reference proteome</keyword>
<reference evidence="1" key="1">
    <citation type="submission" date="2022-11" db="EMBL/GenBank/DDBJ databases">
        <authorList>
            <person name="Petersen C."/>
        </authorList>
    </citation>
    <scope>NUCLEOTIDE SEQUENCE</scope>
    <source>
        <strain evidence="1">IBT 30069</strain>
    </source>
</reference>
<proteinExistence type="predicted"/>